<protein>
    <recommendedName>
        <fullName evidence="7">Succinate--CoA ligase [ADP-forming] subunit beta</fullName>
        <ecNumber evidence="7">6.2.1.5</ecNumber>
    </recommendedName>
    <alternativeName>
        <fullName evidence="7">Succinyl-CoA synthetase subunit beta</fullName>
        <shortName evidence="7">SCS-beta</shortName>
    </alternativeName>
</protein>
<dbReference type="Pfam" id="PF08442">
    <property type="entry name" value="ATP-grasp_2"/>
    <property type="match status" value="1"/>
</dbReference>
<dbReference type="Gene3D" id="3.30.1490.20">
    <property type="entry name" value="ATP-grasp fold, A domain"/>
    <property type="match status" value="1"/>
</dbReference>
<dbReference type="InterPro" id="IPR005809">
    <property type="entry name" value="Succ_CoA_ligase-like_bsu"/>
</dbReference>
<evidence type="ECO:0000256" key="4">
    <source>
        <dbReference type="ARBA" id="ARBA00022723"/>
    </source>
</evidence>
<evidence type="ECO:0000256" key="1">
    <source>
        <dbReference type="ARBA" id="ARBA00009182"/>
    </source>
</evidence>
<dbReference type="SUPFAM" id="SSF52210">
    <property type="entry name" value="Succinyl-CoA synthetase domains"/>
    <property type="match status" value="1"/>
</dbReference>
<dbReference type="RefSeq" id="WP_013404771.1">
    <property type="nucleotide sequence ID" value="NC_014654.1"/>
</dbReference>
<evidence type="ECO:0000256" key="3">
    <source>
        <dbReference type="ARBA" id="ARBA00022598"/>
    </source>
</evidence>
<comment type="function">
    <text evidence="7">Succinyl-CoA synthetase functions in the citric acid cycle (TCA), coupling the hydrolysis of succinyl-CoA to the synthesis of either ATP or GTP and thus represents the only step of substrate-level phosphorylation in the TCA. The beta subunit provides nucleotide specificity of the enzyme and binds the substrate succinate, while the binding sites for coenzyme A and phosphate are found in the alpha subunit.</text>
</comment>
<feature type="binding site" evidence="7">
    <location>
        <position position="204"/>
    </location>
    <ligand>
        <name>Mg(2+)</name>
        <dbReference type="ChEBI" id="CHEBI:18420"/>
    </ligand>
</feature>
<organism evidence="10 11">
    <name type="scientific">Halanaerobium hydrogeniformans</name>
    <name type="common">Halanaerobium sp. (strain sapolanicus)</name>
    <dbReference type="NCBI Taxonomy" id="656519"/>
    <lineage>
        <taxon>Bacteria</taxon>
        <taxon>Bacillati</taxon>
        <taxon>Bacillota</taxon>
        <taxon>Clostridia</taxon>
        <taxon>Halanaerobiales</taxon>
        <taxon>Halanaerobiaceae</taxon>
        <taxon>Halanaerobium</taxon>
    </lineage>
</organism>
<dbReference type="UniPathway" id="UPA00223">
    <property type="reaction ID" value="UER00999"/>
</dbReference>
<keyword evidence="3 7" id="KW-0436">Ligase</keyword>
<dbReference type="KEGG" id="has:Halsa_0176"/>
<comment type="cofactor">
    <cofactor evidence="7">
        <name>Mg(2+)</name>
        <dbReference type="ChEBI" id="CHEBI:18420"/>
    </cofactor>
    <text evidence="7">Binds 1 Mg(2+) ion per subunit.</text>
</comment>
<dbReference type="GO" id="GO:0042709">
    <property type="term" value="C:succinate-CoA ligase complex"/>
    <property type="evidence" value="ECO:0007669"/>
    <property type="project" value="TreeGrafter"/>
</dbReference>
<dbReference type="AlphaFoldDB" id="E4RNX5"/>
<dbReference type="eggNOG" id="COG0045">
    <property type="taxonomic scope" value="Bacteria"/>
</dbReference>
<comment type="subunit">
    <text evidence="7">Heterotetramer of two alpha and two beta subunits.</text>
</comment>
<dbReference type="InterPro" id="IPR016102">
    <property type="entry name" value="Succinyl-CoA_synth-like"/>
</dbReference>
<dbReference type="Proteomes" id="UP000007434">
    <property type="component" value="Chromosome"/>
</dbReference>
<keyword evidence="4 7" id="KW-0479">Metal-binding</keyword>
<comment type="catalytic activity">
    <reaction evidence="7">
        <text>GTP + succinate + CoA = succinyl-CoA + GDP + phosphate</text>
        <dbReference type="Rhea" id="RHEA:22120"/>
        <dbReference type="ChEBI" id="CHEBI:30031"/>
        <dbReference type="ChEBI" id="CHEBI:37565"/>
        <dbReference type="ChEBI" id="CHEBI:43474"/>
        <dbReference type="ChEBI" id="CHEBI:57287"/>
        <dbReference type="ChEBI" id="CHEBI:57292"/>
        <dbReference type="ChEBI" id="CHEBI:58189"/>
    </reaction>
</comment>
<dbReference type="Gene3D" id="3.30.470.20">
    <property type="entry name" value="ATP-grasp fold, B domain"/>
    <property type="match status" value="1"/>
</dbReference>
<keyword evidence="5 7" id="KW-0547">Nucleotide-binding</keyword>
<accession>E4RNX5</accession>
<gene>
    <name evidence="7" type="primary">sucC</name>
    <name evidence="10" type="ordered locus">Halsa_0176</name>
</gene>
<evidence type="ECO:0000313" key="11">
    <source>
        <dbReference type="Proteomes" id="UP000007434"/>
    </source>
</evidence>
<comment type="pathway">
    <text evidence="7">Carbohydrate metabolism; tricarboxylic acid cycle; succinate from succinyl-CoA (ligase route): step 1/1.</text>
</comment>
<dbReference type="HOGENOM" id="CLU_037430_0_2_9"/>
<dbReference type="Pfam" id="PF00549">
    <property type="entry name" value="Ligase_CoA"/>
    <property type="match status" value="1"/>
</dbReference>
<feature type="domain" description="ATP-grasp" evidence="9">
    <location>
        <begin position="9"/>
        <end position="232"/>
    </location>
</feature>
<feature type="binding site" evidence="7">
    <location>
        <position position="58"/>
    </location>
    <ligand>
        <name>ATP</name>
        <dbReference type="ChEBI" id="CHEBI:30616"/>
    </ligand>
</feature>
<dbReference type="NCBIfam" id="NF001913">
    <property type="entry name" value="PRK00696.1"/>
    <property type="match status" value="1"/>
</dbReference>
<sequence>MKLLEYKSMELFYDYNIPSNKGVVIDSLADLDNTQQDDEPTRGSNVGAEIENYPVVVKAQVQTGGRGKAGGIKFADNAEEVKQISKDLLGSEIKGLEIKKLFVVDMIDVKKEWYLSITLDRKTKTPLLIFSTEGGVDIEETAHETPEKIAKIPINPMMGIKAYMLRYLINYFDVDPKYLKELTELVENLYKLFREYDCLLAEINPLVITENEELLALDGKIDIDDNSLFRHDDILKFRDELTEDAKVIEAREYDFLYIPIRDTGNIGVISNGSGMIMSSMDLISQRGMEVTCALDLGGGATAERVKEAIKIVLSNDDVEVLLINIFGGITRCDEIANGLKMAADAVGDKKVIIRVEGTNKEAGLDIIHGMKDTVVSADSILEGVEKLYEHFSG</sequence>
<keyword evidence="6 7" id="KW-0460">Magnesium</keyword>
<dbReference type="EMBL" id="CP002304">
    <property type="protein sequence ID" value="ADQ13665.1"/>
    <property type="molecule type" value="Genomic_DNA"/>
</dbReference>
<dbReference type="OrthoDB" id="9802602at2"/>
<keyword evidence="7 8" id="KW-0067">ATP-binding</keyword>
<dbReference type="PIRSF" id="PIRSF001554">
    <property type="entry name" value="SucCS_beta"/>
    <property type="match status" value="1"/>
</dbReference>
<evidence type="ECO:0000256" key="8">
    <source>
        <dbReference type="PROSITE-ProRule" id="PRU00409"/>
    </source>
</evidence>
<dbReference type="InterPro" id="IPR005811">
    <property type="entry name" value="SUCC_ACL_C"/>
</dbReference>
<dbReference type="HAMAP" id="MF_00558">
    <property type="entry name" value="Succ_CoA_beta"/>
    <property type="match status" value="1"/>
</dbReference>
<dbReference type="InterPro" id="IPR011761">
    <property type="entry name" value="ATP-grasp"/>
</dbReference>
<dbReference type="GO" id="GO:0004775">
    <property type="term" value="F:succinate-CoA ligase (ADP-forming) activity"/>
    <property type="evidence" value="ECO:0007669"/>
    <property type="project" value="UniProtKB-UniRule"/>
</dbReference>
<dbReference type="Gene3D" id="3.40.50.261">
    <property type="entry name" value="Succinyl-CoA synthetase domains"/>
    <property type="match status" value="1"/>
</dbReference>
<evidence type="ECO:0000256" key="7">
    <source>
        <dbReference type="HAMAP-Rule" id="MF_00558"/>
    </source>
</evidence>
<name>E4RNX5_HALHG</name>
<dbReference type="SUPFAM" id="SSF56059">
    <property type="entry name" value="Glutathione synthetase ATP-binding domain-like"/>
    <property type="match status" value="1"/>
</dbReference>
<comment type="caution">
    <text evidence="7">Lacks conserved residue(s) required for the propagation of feature annotation.</text>
</comment>
<feature type="binding site" evidence="7">
    <location>
        <position position="107"/>
    </location>
    <ligand>
        <name>ATP</name>
        <dbReference type="ChEBI" id="CHEBI:30616"/>
    </ligand>
</feature>
<dbReference type="GO" id="GO:0006099">
    <property type="term" value="P:tricarboxylic acid cycle"/>
    <property type="evidence" value="ECO:0007669"/>
    <property type="project" value="UniProtKB-UniRule"/>
</dbReference>
<dbReference type="PROSITE" id="PS50975">
    <property type="entry name" value="ATP_GRASP"/>
    <property type="match status" value="1"/>
</dbReference>
<evidence type="ECO:0000256" key="5">
    <source>
        <dbReference type="ARBA" id="ARBA00022741"/>
    </source>
</evidence>
<dbReference type="GO" id="GO:0006104">
    <property type="term" value="P:succinyl-CoA metabolic process"/>
    <property type="evidence" value="ECO:0007669"/>
    <property type="project" value="TreeGrafter"/>
</dbReference>
<evidence type="ECO:0000259" key="9">
    <source>
        <dbReference type="PROSITE" id="PS50975"/>
    </source>
</evidence>
<dbReference type="InterPro" id="IPR013650">
    <property type="entry name" value="ATP-grasp_succ-CoA_synth-type"/>
</dbReference>
<feature type="binding site" evidence="7">
    <location>
        <begin position="65"/>
        <end position="67"/>
    </location>
    <ligand>
        <name>ATP</name>
        <dbReference type="ChEBI" id="CHEBI:30616"/>
    </ligand>
</feature>
<keyword evidence="2 7" id="KW-0816">Tricarboxylic acid cycle</keyword>
<evidence type="ECO:0000256" key="2">
    <source>
        <dbReference type="ARBA" id="ARBA00022532"/>
    </source>
</evidence>
<dbReference type="FunFam" id="3.30.470.20:FF:000002">
    <property type="entry name" value="Succinate--CoA ligase [ADP-forming] subunit beta"/>
    <property type="match status" value="1"/>
</dbReference>
<dbReference type="STRING" id="656519.Halsa_0176"/>
<reference evidence="10 11" key="2">
    <citation type="journal article" date="2011" name="J. Bacteriol.">
        <title>Complete Genome Sequence of the Haloalkaliphilic, Hydrogen Producing Halanaerobium hydrogenoformans.</title>
        <authorList>
            <person name="Brown S.D."/>
            <person name="Begemann M.B."/>
            <person name="Mormile M.R."/>
            <person name="Wall J.D."/>
            <person name="Han C.S."/>
            <person name="Goodwin L.A."/>
            <person name="Pitluck S."/>
            <person name="Land M.L."/>
            <person name="Hauser L.J."/>
            <person name="Elias D.A."/>
        </authorList>
    </citation>
    <scope>NUCLEOTIDE SEQUENCE [LARGE SCALE GENOMIC DNA]</scope>
    <source>
        <strain evidence="11">sapolanicus</strain>
    </source>
</reference>
<dbReference type="InterPro" id="IPR013815">
    <property type="entry name" value="ATP_grasp_subdomain_1"/>
</dbReference>
<comment type="similarity">
    <text evidence="1 7">Belongs to the succinate/malate CoA ligase beta subunit family.</text>
</comment>
<feature type="binding site" evidence="7">
    <location>
        <position position="218"/>
    </location>
    <ligand>
        <name>Mg(2+)</name>
        <dbReference type="ChEBI" id="CHEBI:18420"/>
    </ligand>
</feature>
<dbReference type="GO" id="GO:0000287">
    <property type="term" value="F:magnesium ion binding"/>
    <property type="evidence" value="ECO:0007669"/>
    <property type="project" value="UniProtKB-UniRule"/>
</dbReference>
<reference evidence="10 11" key="1">
    <citation type="submission" date="2010-11" db="EMBL/GenBank/DDBJ databases">
        <title>Complete sequence of Halanaerobium sp. sapolanicus.</title>
        <authorList>
            <consortium name="US DOE Joint Genome Institute"/>
            <person name="Lucas S."/>
            <person name="Copeland A."/>
            <person name="Lapidus A."/>
            <person name="Cheng J.-F."/>
            <person name="Bruce D."/>
            <person name="Goodwin L."/>
            <person name="Pitluck S."/>
            <person name="Davenport K."/>
            <person name="Detter J.C."/>
            <person name="Han C."/>
            <person name="Tapia R."/>
            <person name="Land M."/>
            <person name="Hauser L."/>
            <person name="Jeffries C."/>
            <person name="Kyrpides N."/>
            <person name="Ivanova N."/>
            <person name="Mikhailova N."/>
            <person name="Begemann M.B."/>
            <person name="Mormile M.R."/>
            <person name="Wall J.D."/>
            <person name="Elias D.A."/>
            <person name="Woyke T."/>
        </authorList>
    </citation>
    <scope>NUCLEOTIDE SEQUENCE [LARGE SCALE GENOMIC DNA]</scope>
    <source>
        <strain evidence="11">sapolanicus</strain>
    </source>
</reference>
<feature type="binding site" evidence="7">
    <location>
        <position position="271"/>
    </location>
    <ligand>
        <name>substrate</name>
        <note>ligand shared with subunit alpha</note>
    </ligand>
</feature>
<dbReference type="GO" id="GO:0005524">
    <property type="term" value="F:ATP binding"/>
    <property type="evidence" value="ECO:0007669"/>
    <property type="project" value="UniProtKB-UniRule"/>
</dbReference>
<evidence type="ECO:0000313" key="10">
    <source>
        <dbReference type="EMBL" id="ADQ13665.1"/>
    </source>
</evidence>
<feature type="binding site" evidence="7">
    <location>
        <begin position="328"/>
        <end position="330"/>
    </location>
    <ligand>
        <name>substrate</name>
        <note>ligand shared with subunit alpha</note>
    </ligand>
</feature>
<evidence type="ECO:0000256" key="6">
    <source>
        <dbReference type="ARBA" id="ARBA00022842"/>
    </source>
</evidence>
<dbReference type="EC" id="6.2.1.5" evidence="7"/>
<feature type="binding site" evidence="7">
    <location>
        <position position="112"/>
    </location>
    <ligand>
        <name>ATP</name>
        <dbReference type="ChEBI" id="CHEBI:30616"/>
    </ligand>
</feature>
<proteinExistence type="inferred from homology"/>
<dbReference type="PANTHER" id="PTHR11815">
    <property type="entry name" value="SUCCINYL-COA SYNTHETASE BETA CHAIN"/>
    <property type="match status" value="1"/>
</dbReference>
<dbReference type="NCBIfam" id="TIGR01016">
    <property type="entry name" value="sucCoAbeta"/>
    <property type="match status" value="1"/>
</dbReference>
<comment type="catalytic activity">
    <reaction evidence="7">
        <text>succinate + ATP + CoA = succinyl-CoA + ADP + phosphate</text>
        <dbReference type="Rhea" id="RHEA:17661"/>
        <dbReference type="ChEBI" id="CHEBI:30031"/>
        <dbReference type="ChEBI" id="CHEBI:30616"/>
        <dbReference type="ChEBI" id="CHEBI:43474"/>
        <dbReference type="ChEBI" id="CHEBI:57287"/>
        <dbReference type="ChEBI" id="CHEBI:57292"/>
        <dbReference type="ChEBI" id="CHEBI:456216"/>
        <dbReference type="EC" id="6.2.1.5"/>
    </reaction>
</comment>
<keyword evidence="11" id="KW-1185">Reference proteome</keyword>
<dbReference type="PANTHER" id="PTHR11815:SF10">
    <property type="entry name" value="SUCCINATE--COA LIGASE [GDP-FORMING] SUBUNIT BETA, MITOCHONDRIAL"/>
    <property type="match status" value="1"/>
</dbReference>
<dbReference type="GO" id="GO:0004776">
    <property type="term" value="F:succinate-CoA ligase (GDP-forming) activity"/>
    <property type="evidence" value="ECO:0007669"/>
    <property type="project" value="RHEA"/>
</dbReference>